<keyword evidence="4" id="KW-1133">Transmembrane helix</keyword>
<keyword evidence="4" id="KW-0472">Membrane</keyword>
<dbReference type="InterPro" id="IPR036187">
    <property type="entry name" value="DNA_mismatch_repair_MutS_sf"/>
</dbReference>
<feature type="domain" description="DNA mismatch repair proteins mutS family" evidence="5">
    <location>
        <begin position="388"/>
        <end position="573"/>
    </location>
</feature>
<keyword evidence="3" id="KW-0238">DNA-binding</keyword>
<dbReference type="EMBL" id="FMKA01000001">
    <property type="protein sequence ID" value="SCP95080.1"/>
    <property type="molecule type" value="Genomic_DNA"/>
</dbReference>
<dbReference type="STRING" id="1619234.SAMN05421730_1001296"/>
<evidence type="ECO:0000259" key="5">
    <source>
        <dbReference type="SMART" id="SM00534"/>
    </source>
</evidence>
<dbReference type="InterPro" id="IPR045076">
    <property type="entry name" value="MutS"/>
</dbReference>
<organism evidence="6 7">
    <name type="scientific">Anaerobium acetethylicum</name>
    <dbReference type="NCBI Taxonomy" id="1619234"/>
    <lineage>
        <taxon>Bacteria</taxon>
        <taxon>Bacillati</taxon>
        <taxon>Bacillota</taxon>
        <taxon>Clostridia</taxon>
        <taxon>Lachnospirales</taxon>
        <taxon>Lachnospiraceae</taxon>
        <taxon>Anaerobium</taxon>
    </lineage>
</organism>
<dbReference type="GO" id="GO:0140664">
    <property type="term" value="F:ATP-dependent DNA damage sensor activity"/>
    <property type="evidence" value="ECO:0007669"/>
    <property type="project" value="InterPro"/>
</dbReference>
<dbReference type="GO" id="GO:0005524">
    <property type="term" value="F:ATP binding"/>
    <property type="evidence" value="ECO:0007669"/>
    <property type="project" value="UniProtKB-KW"/>
</dbReference>
<keyword evidence="2" id="KW-0067">ATP-binding</keyword>
<evidence type="ECO:0000313" key="6">
    <source>
        <dbReference type="EMBL" id="SCP95080.1"/>
    </source>
</evidence>
<keyword evidence="7" id="KW-1185">Reference proteome</keyword>
<dbReference type="SMART" id="SM00534">
    <property type="entry name" value="MUTSac"/>
    <property type="match status" value="1"/>
</dbReference>
<dbReference type="SUPFAM" id="SSF52540">
    <property type="entry name" value="P-loop containing nucleoside triphosphate hydrolases"/>
    <property type="match status" value="1"/>
</dbReference>
<dbReference type="AlphaFoldDB" id="A0A1D3TP23"/>
<keyword evidence="1" id="KW-0547">Nucleotide-binding</keyword>
<dbReference type="Pfam" id="PF00488">
    <property type="entry name" value="MutS_V"/>
    <property type="match status" value="1"/>
</dbReference>
<name>A0A1D3TP23_9FIRM</name>
<evidence type="ECO:0000256" key="4">
    <source>
        <dbReference type="SAM" id="Phobius"/>
    </source>
</evidence>
<dbReference type="GO" id="GO:0005829">
    <property type="term" value="C:cytosol"/>
    <property type="evidence" value="ECO:0007669"/>
    <property type="project" value="TreeGrafter"/>
</dbReference>
<dbReference type="InterPro" id="IPR027417">
    <property type="entry name" value="P-loop_NTPase"/>
</dbReference>
<evidence type="ECO:0000313" key="7">
    <source>
        <dbReference type="Proteomes" id="UP000199315"/>
    </source>
</evidence>
<dbReference type="SUPFAM" id="SSF48334">
    <property type="entry name" value="DNA repair protein MutS, domain III"/>
    <property type="match status" value="1"/>
</dbReference>
<dbReference type="GO" id="GO:0030983">
    <property type="term" value="F:mismatched DNA binding"/>
    <property type="evidence" value="ECO:0007669"/>
    <property type="project" value="InterPro"/>
</dbReference>
<feature type="transmembrane region" description="Helical" evidence="4">
    <location>
        <begin position="26"/>
        <end position="47"/>
    </location>
</feature>
<dbReference type="PANTHER" id="PTHR11361">
    <property type="entry name" value="DNA MISMATCH REPAIR PROTEIN MUTS FAMILY MEMBER"/>
    <property type="match status" value="1"/>
</dbReference>
<dbReference type="Proteomes" id="UP000199315">
    <property type="component" value="Unassembled WGS sequence"/>
</dbReference>
<keyword evidence="4" id="KW-0812">Transmembrane</keyword>
<gene>
    <name evidence="6" type="ORF">SAMN05421730_1001296</name>
</gene>
<evidence type="ECO:0000256" key="2">
    <source>
        <dbReference type="ARBA" id="ARBA00022840"/>
    </source>
</evidence>
<evidence type="ECO:0000256" key="3">
    <source>
        <dbReference type="ARBA" id="ARBA00023125"/>
    </source>
</evidence>
<accession>A0A1D3TP23</accession>
<feature type="transmembrane region" description="Helical" evidence="4">
    <location>
        <begin position="210"/>
        <end position="227"/>
    </location>
</feature>
<protein>
    <submittedName>
        <fullName evidence="6">MutS domain V</fullName>
    </submittedName>
</protein>
<dbReference type="InterPro" id="IPR000432">
    <property type="entry name" value="DNA_mismatch_repair_MutS_C"/>
</dbReference>
<feature type="transmembrane region" description="Helical" evidence="4">
    <location>
        <begin position="188"/>
        <end position="204"/>
    </location>
</feature>
<evidence type="ECO:0000256" key="1">
    <source>
        <dbReference type="ARBA" id="ARBA00022741"/>
    </source>
</evidence>
<reference evidence="6 7" key="1">
    <citation type="submission" date="2016-09" db="EMBL/GenBank/DDBJ databases">
        <authorList>
            <person name="Capua I."/>
            <person name="De Benedictis P."/>
            <person name="Joannis T."/>
            <person name="Lombin L.H."/>
            <person name="Cattoli G."/>
        </authorList>
    </citation>
    <scope>NUCLEOTIDE SEQUENCE [LARGE SCALE GENOMIC DNA]</scope>
    <source>
        <strain evidence="6 7">GluBS11</strain>
    </source>
</reference>
<sequence length="585" mass="67138">MLKCILDMNANDGNIRGSVTKGVDGFMEWTVAIAGAVIAILIVRIFWYERKNKAELLQRLKMEWGKRPERKYDYEEFENISHYFRNRSENRFFIDDITWNDLDMDSIFMMLNNTQSSIGESCLYDMLRTPEYDMAVLAERSRLADYFRENEKERLELQRIFRGIGRTKAISITDYVYRLKDIGSRSNRSHYVMILIMCVSAGLLFVRPEWGISCLVISIVVSILNYYKTKAEIEPYIISLKYVMKILKAADQMEKLRIVEIEHYLDRISSARKRFVKFRRNSFLLMSGNGMGGSLADVFMDYVRMIFHVDLIKFNIMVVEVKRYMDDIECLFETIGILEATIATGSFRESLPYYAVPVLSTDKDAFLNVESVFHPLIDDPVANGISETRSVLLTGSNASGKSTFLKTLAISAILAQTVYTTPARSYSGVCSRIYSSMTLKDDLSNNESYYMAEIRSLKRILDQADSSIPVLCFIDEVLRGTNTVERIAASAQILKRLCGEHVLCFAATHDVELTHILEGYYSNYHFQEEVADGDVRFDYRIYSGRAVSRNAIKLLGIMGFEDVMIKNAEKAAEDFINDGMWTMLA</sequence>
<proteinExistence type="predicted"/>
<dbReference type="GO" id="GO:0006298">
    <property type="term" value="P:mismatch repair"/>
    <property type="evidence" value="ECO:0007669"/>
    <property type="project" value="InterPro"/>
</dbReference>
<dbReference type="Gene3D" id="1.10.1420.10">
    <property type="match status" value="1"/>
</dbReference>
<dbReference type="Gene3D" id="3.40.50.300">
    <property type="entry name" value="P-loop containing nucleotide triphosphate hydrolases"/>
    <property type="match status" value="1"/>
</dbReference>
<dbReference type="PANTHER" id="PTHR11361:SF152">
    <property type="entry name" value="DNA MISMATCH REPAIR PROTEIN"/>
    <property type="match status" value="1"/>
</dbReference>